<evidence type="ECO:0000256" key="1">
    <source>
        <dbReference type="ARBA" id="ARBA00006484"/>
    </source>
</evidence>
<dbReference type="SUPFAM" id="SSF51735">
    <property type="entry name" value="NAD(P)-binding Rossmann-fold domains"/>
    <property type="match status" value="1"/>
</dbReference>
<dbReference type="PANTHER" id="PTHR43669">
    <property type="entry name" value="5-KETO-D-GLUCONATE 5-REDUCTASE"/>
    <property type="match status" value="1"/>
</dbReference>
<keyword evidence="2" id="KW-0560">Oxidoreductase</keyword>
<dbReference type="Pfam" id="PF00106">
    <property type="entry name" value="adh_short"/>
    <property type="match status" value="1"/>
</dbReference>
<dbReference type="Gene3D" id="3.40.50.720">
    <property type="entry name" value="NAD(P)-binding Rossmann-like Domain"/>
    <property type="match status" value="1"/>
</dbReference>
<proteinExistence type="inferred from homology"/>
<name>A0AAP2E2S1_9BACT</name>
<dbReference type="GO" id="GO:0016491">
    <property type="term" value="F:oxidoreductase activity"/>
    <property type="evidence" value="ECO:0007669"/>
    <property type="project" value="UniProtKB-KW"/>
</dbReference>
<organism evidence="3 4">
    <name type="scientific">Dawidia cretensis</name>
    <dbReference type="NCBI Taxonomy" id="2782350"/>
    <lineage>
        <taxon>Bacteria</taxon>
        <taxon>Pseudomonadati</taxon>
        <taxon>Bacteroidota</taxon>
        <taxon>Cytophagia</taxon>
        <taxon>Cytophagales</taxon>
        <taxon>Chryseotaleaceae</taxon>
        <taxon>Dawidia</taxon>
    </lineage>
</organism>
<dbReference type="Proteomes" id="UP001319080">
    <property type="component" value="Unassembled WGS sequence"/>
</dbReference>
<dbReference type="EMBL" id="JAHESE010000047">
    <property type="protein sequence ID" value="MBT1712013.1"/>
    <property type="molecule type" value="Genomic_DNA"/>
</dbReference>
<dbReference type="InterPro" id="IPR002347">
    <property type="entry name" value="SDR_fam"/>
</dbReference>
<dbReference type="PRINTS" id="PR00081">
    <property type="entry name" value="GDHRDH"/>
</dbReference>
<accession>A0AAP2E2S1</accession>
<evidence type="ECO:0000313" key="3">
    <source>
        <dbReference type="EMBL" id="MBT1712013.1"/>
    </source>
</evidence>
<evidence type="ECO:0000256" key="2">
    <source>
        <dbReference type="ARBA" id="ARBA00023002"/>
    </source>
</evidence>
<sequence length="217" mass="22994">MENILLTGGTGNLGKTVVKVLADGGYHVHLAVRKEVAGVGNVSHYPTELTDSAQAGAFVQNVINVGKSIRTGVFLAGGFAAGNLAKTSMEDIHSMIQVNFATAFNTAQELIAYYKTVGGGKLIFVGSKAAMDFKGAGNTLAYSLSKQLLYNFSTLINESEKASGITSHILLPGTIDTETNRGFMPNADFSKWVKPEAMAGVIKDIVAGMEMRPVIEF</sequence>
<gene>
    <name evidence="3" type="ORF">KK062_27470</name>
</gene>
<dbReference type="RefSeq" id="WP_254087581.1">
    <property type="nucleotide sequence ID" value="NZ_JAHESE010000047.1"/>
</dbReference>
<dbReference type="InterPro" id="IPR036291">
    <property type="entry name" value="NAD(P)-bd_dom_sf"/>
</dbReference>
<evidence type="ECO:0000313" key="4">
    <source>
        <dbReference type="Proteomes" id="UP001319080"/>
    </source>
</evidence>
<keyword evidence="4" id="KW-1185">Reference proteome</keyword>
<reference evidence="3 4" key="1">
    <citation type="submission" date="2021-05" db="EMBL/GenBank/DDBJ databases">
        <title>A Polyphasic approach of four new species of the genus Ohtaekwangia: Ohtaekwangia histidinii sp. nov., Ohtaekwangia cretensis sp. nov., Ohtaekwangia indiensis sp. nov., Ohtaekwangia reichenbachii sp. nov. from diverse environment.</title>
        <authorList>
            <person name="Octaviana S."/>
        </authorList>
    </citation>
    <scope>NUCLEOTIDE SEQUENCE [LARGE SCALE GENOMIC DNA]</scope>
    <source>
        <strain evidence="3 4">PWU5</strain>
    </source>
</reference>
<dbReference type="PANTHER" id="PTHR43669:SF3">
    <property type="entry name" value="ALCOHOL DEHYDROGENASE, PUTATIVE (AFU_ORTHOLOGUE AFUA_3G03445)-RELATED"/>
    <property type="match status" value="1"/>
</dbReference>
<comment type="similarity">
    <text evidence="1">Belongs to the short-chain dehydrogenases/reductases (SDR) family.</text>
</comment>
<dbReference type="AlphaFoldDB" id="A0AAP2E2S1"/>
<protein>
    <submittedName>
        <fullName evidence="3">SDR family NAD(P)-dependent oxidoreductase</fullName>
    </submittedName>
</protein>
<comment type="caution">
    <text evidence="3">The sequence shown here is derived from an EMBL/GenBank/DDBJ whole genome shotgun (WGS) entry which is preliminary data.</text>
</comment>